<evidence type="ECO:0000313" key="4">
    <source>
        <dbReference type="Proteomes" id="UP001597318"/>
    </source>
</evidence>
<dbReference type="SUPFAM" id="SSF89260">
    <property type="entry name" value="Collagen-binding domain"/>
    <property type="match status" value="2"/>
</dbReference>
<feature type="signal peptide" evidence="1">
    <location>
        <begin position="1"/>
        <end position="27"/>
    </location>
</feature>
<accession>A0ABW5C1W7</accession>
<protein>
    <recommendedName>
        <fullName evidence="2">SbsC C-terminal domain-containing protein</fullName>
    </recommendedName>
</protein>
<feature type="domain" description="SbsC C-terminal" evidence="2">
    <location>
        <begin position="34"/>
        <end position="100"/>
    </location>
</feature>
<dbReference type="Proteomes" id="UP001597318">
    <property type="component" value="Unassembled WGS sequence"/>
</dbReference>
<keyword evidence="1" id="KW-0732">Signal</keyword>
<organism evidence="3 4">
    <name type="scientific">Metabacillus endolithicus</name>
    <dbReference type="NCBI Taxonomy" id="1535204"/>
    <lineage>
        <taxon>Bacteria</taxon>
        <taxon>Bacillati</taxon>
        <taxon>Bacillota</taxon>
        <taxon>Bacilli</taxon>
        <taxon>Bacillales</taxon>
        <taxon>Bacillaceae</taxon>
        <taxon>Metabacillus</taxon>
    </lineage>
</organism>
<dbReference type="Gene3D" id="2.60.120.380">
    <property type="match status" value="3"/>
</dbReference>
<evidence type="ECO:0000256" key="1">
    <source>
        <dbReference type="SAM" id="SignalP"/>
    </source>
</evidence>
<dbReference type="InterPro" id="IPR041378">
    <property type="entry name" value="S-layer_SbsC_C"/>
</dbReference>
<reference evidence="4" key="1">
    <citation type="journal article" date="2019" name="Int. J. Syst. Evol. Microbiol.">
        <title>The Global Catalogue of Microorganisms (GCM) 10K type strain sequencing project: providing services to taxonomists for standard genome sequencing and annotation.</title>
        <authorList>
            <consortium name="The Broad Institute Genomics Platform"/>
            <consortium name="The Broad Institute Genome Sequencing Center for Infectious Disease"/>
            <person name="Wu L."/>
            <person name="Ma J."/>
        </authorList>
    </citation>
    <scope>NUCLEOTIDE SEQUENCE [LARGE SCALE GENOMIC DNA]</scope>
    <source>
        <strain evidence="4">CGMCC 1.15474</strain>
    </source>
</reference>
<dbReference type="EMBL" id="JBHUIK010000007">
    <property type="protein sequence ID" value="MFD2216403.1"/>
    <property type="molecule type" value="Genomic_DNA"/>
</dbReference>
<keyword evidence="4" id="KW-1185">Reference proteome</keyword>
<name>A0ABW5C1W7_9BACI</name>
<comment type="caution">
    <text evidence="3">The sequence shown here is derived from an EMBL/GenBank/DDBJ whole genome shotgun (WGS) entry which is preliminary data.</text>
</comment>
<dbReference type="Gene3D" id="1.20.58.780">
    <property type="match status" value="1"/>
</dbReference>
<proteinExistence type="predicted"/>
<sequence length="511" mass="57538">MKISKGKSLMLTCLLSSSIILAPNASAASSSSQKAVTLGNELTTQLNEFNRIISSGNIAIINMQYDSLSNKIKQTEAAIGKVSGSSNRRSLLEKYVKNAKIARERVIYEVSQFRFLDKIDREISNGNTSGVSSELAKLKRLKERAKNIKAAGGYSPLPKLISTSLTDWEEDLRSYKNTLKENTVKINEVEPNDDKDSAMAISSGVVINGLLVEGQDDIYSINVESSGEVRVNIHNDDVKFKVYDENGMAVLDSLYRRGEFEAEKGTYYVELYNNRLYREDQVAYQLKVTYPSSKNNQSNDTLQTATNINNGMSYSDTIDTLGDIDYYKLDVKGPGQIEVFKDWNSEDTEITIRNQFGTILESNYLHDEIAFNAESAGTYYITVEEDQNSYSSSKPYRIKVSFPSNKTYFNSEFESNESFANAMPILTNVLYNNNVKNYWDDDIFTVNLKQGDAFLYGDDTAISVYDKYGTLIGKKLSFSSTDKIEIPLNDIYYISVDAEYYPANVKFRIVN</sequence>
<dbReference type="RefSeq" id="WP_247347709.1">
    <property type="nucleotide sequence ID" value="NZ_CP095551.1"/>
</dbReference>
<gene>
    <name evidence="3" type="ORF">ACFSKK_22260</name>
</gene>
<feature type="chain" id="PRO_5046519398" description="SbsC C-terminal domain-containing protein" evidence="1">
    <location>
        <begin position="28"/>
        <end position="511"/>
    </location>
</feature>
<evidence type="ECO:0000259" key="2">
    <source>
        <dbReference type="Pfam" id="PF18058"/>
    </source>
</evidence>
<dbReference type="Pfam" id="PF18058">
    <property type="entry name" value="SbsC_C"/>
    <property type="match status" value="1"/>
</dbReference>
<evidence type="ECO:0000313" key="3">
    <source>
        <dbReference type="EMBL" id="MFD2216403.1"/>
    </source>
</evidence>